<protein>
    <submittedName>
        <fullName evidence="1">Uncharacterized protein</fullName>
    </submittedName>
</protein>
<accession>A0ABD0LH28</accession>
<keyword evidence="2" id="KW-1185">Reference proteome</keyword>
<dbReference type="Proteomes" id="UP001519460">
    <property type="component" value="Unassembled WGS sequence"/>
</dbReference>
<gene>
    <name evidence="1" type="ORF">BaRGS_00010047</name>
</gene>
<dbReference type="AlphaFoldDB" id="A0ABD0LH28"/>
<evidence type="ECO:0000313" key="2">
    <source>
        <dbReference type="Proteomes" id="UP001519460"/>
    </source>
</evidence>
<comment type="caution">
    <text evidence="1">The sequence shown here is derived from an EMBL/GenBank/DDBJ whole genome shotgun (WGS) entry which is preliminary data.</text>
</comment>
<feature type="non-terminal residue" evidence="1">
    <location>
        <position position="1"/>
    </location>
</feature>
<proteinExistence type="predicted"/>
<reference evidence="1 2" key="1">
    <citation type="journal article" date="2023" name="Sci. Data">
        <title>Genome assembly of the Korean intertidal mud-creeper Batillaria attramentaria.</title>
        <authorList>
            <person name="Patra A.K."/>
            <person name="Ho P.T."/>
            <person name="Jun S."/>
            <person name="Lee S.J."/>
            <person name="Kim Y."/>
            <person name="Won Y.J."/>
        </authorList>
    </citation>
    <scope>NUCLEOTIDE SEQUENCE [LARGE SCALE GENOMIC DNA]</scope>
    <source>
        <strain evidence="1">Wonlab-2016</strain>
    </source>
</reference>
<dbReference type="EMBL" id="JACVVK020000049">
    <property type="protein sequence ID" value="KAK7498670.1"/>
    <property type="molecule type" value="Genomic_DNA"/>
</dbReference>
<feature type="non-terminal residue" evidence="1">
    <location>
        <position position="156"/>
    </location>
</feature>
<sequence>VCYTIVALSRAPVSSFSATATDSASSDQVTPLPFRKLTEQERGVTDSEAAECSWRSTTTGFVCCQEERNPKPTDPEQCKRDLCAFKSEEIGEAKVTAEQPHRSRYAKFANKIAIRMNYEVGSSYNSSRPQADMTEHDWVLCLTYQCLHGPEPEYLK</sequence>
<name>A0ABD0LH28_9CAEN</name>
<evidence type="ECO:0000313" key="1">
    <source>
        <dbReference type="EMBL" id="KAK7498670.1"/>
    </source>
</evidence>
<organism evidence="1 2">
    <name type="scientific">Batillaria attramentaria</name>
    <dbReference type="NCBI Taxonomy" id="370345"/>
    <lineage>
        <taxon>Eukaryota</taxon>
        <taxon>Metazoa</taxon>
        <taxon>Spiralia</taxon>
        <taxon>Lophotrochozoa</taxon>
        <taxon>Mollusca</taxon>
        <taxon>Gastropoda</taxon>
        <taxon>Caenogastropoda</taxon>
        <taxon>Sorbeoconcha</taxon>
        <taxon>Cerithioidea</taxon>
        <taxon>Batillariidae</taxon>
        <taxon>Batillaria</taxon>
    </lineage>
</organism>